<gene>
    <name evidence="3" type="ORF">CRM82_17600</name>
</gene>
<dbReference type="EMBL" id="PDEA01000001">
    <property type="protein sequence ID" value="PEH91158.1"/>
    <property type="molecule type" value="Genomic_DNA"/>
</dbReference>
<dbReference type="STRING" id="1219032.GCA_001515545_00877"/>
<sequence length="106" mass="11529">MRLQCPHCKEPSFIRTSAQMTVLTRESTYACTNPECGHTFVALTEVVRTLSPSATPDPSVNLPLSSHVRRDMLRATLDHAASAEHATQFTRPVTGDLFPVGGPPPD</sequence>
<protein>
    <submittedName>
        <fullName evidence="3">Transcriptional regulator</fullName>
    </submittedName>
</protein>
<dbReference type="AlphaFoldDB" id="A0A2A7V0X4"/>
<proteinExistence type="predicted"/>
<accession>A0A2A7V0X4</accession>
<name>A0A2A7V0X4_COMTR</name>
<evidence type="ECO:0000259" key="2">
    <source>
        <dbReference type="Pfam" id="PF04606"/>
    </source>
</evidence>
<evidence type="ECO:0000313" key="4">
    <source>
        <dbReference type="Proteomes" id="UP000220246"/>
    </source>
</evidence>
<feature type="domain" description="Zinc finger Ogr/Delta-type" evidence="2">
    <location>
        <begin position="5"/>
        <end position="50"/>
    </location>
</feature>
<evidence type="ECO:0000313" key="3">
    <source>
        <dbReference type="EMBL" id="PEH91158.1"/>
    </source>
</evidence>
<feature type="region of interest" description="Disordered" evidence="1">
    <location>
        <begin position="83"/>
        <end position="106"/>
    </location>
</feature>
<keyword evidence="4" id="KW-1185">Reference proteome</keyword>
<reference evidence="4" key="1">
    <citation type="submission" date="2017-09" db="EMBL/GenBank/DDBJ databases">
        <title>FDA dAtabase for Regulatory Grade micrObial Sequences (FDA-ARGOS): Supporting development and validation of Infectious Disease Dx tests.</title>
        <authorList>
            <person name="Minogue T."/>
            <person name="Wolcott M."/>
            <person name="Wasieloski L."/>
            <person name="Aguilar W."/>
            <person name="Moore D."/>
            <person name="Tallon L."/>
            <person name="Sadzewicz L."/>
            <person name="Ott S."/>
            <person name="Zhao X."/>
            <person name="Nagaraj S."/>
            <person name="Vavikolanu K."/>
            <person name="Aluvathingal J."/>
            <person name="Nadendla S."/>
            <person name="Sichtig H."/>
        </authorList>
    </citation>
    <scope>NUCLEOTIDE SEQUENCE [LARGE SCALE GENOMIC DNA]</scope>
    <source>
        <strain evidence="4">FDAARGOS_394</strain>
    </source>
</reference>
<comment type="caution">
    <text evidence="3">The sequence shown here is derived from an EMBL/GenBank/DDBJ whole genome shotgun (WGS) entry which is preliminary data.</text>
</comment>
<evidence type="ECO:0000256" key="1">
    <source>
        <dbReference type="SAM" id="MobiDB-lite"/>
    </source>
</evidence>
<dbReference type="InterPro" id="IPR007684">
    <property type="entry name" value="Znf_Ogr/Delta"/>
</dbReference>
<dbReference type="OrthoDB" id="6895359at2"/>
<dbReference type="Pfam" id="PF04606">
    <property type="entry name" value="Ogr_Delta"/>
    <property type="match status" value="1"/>
</dbReference>
<organism evidence="3 4">
    <name type="scientific">Comamonas terrigena</name>
    <dbReference type="NCBI Taxonomy" id="32013"/>
    <lineage>
        <taxon>Bacteria</taxon>
        <taxon>Pseudomonadati</taxon>
        <taxon>Pseudomonadota</taxon>
        <taxon>Betaproteobacteria</taxon>
        <taxon>Burkholderiales</taxon>
        <taxon>Comamonadaceae</taxon>
        <taxon>Comamonas</taxon>
    </lineage>
</organism>
<dbReference type="Proteomes" id="UP000220246">
    <property type="component" value="Unassembled WGS sequence"/>
</dbReference>